<evidence type="ECO:0000313" key="2">
    <source>
        <dbReference type="EMBL" id="TCO19034.1"/>
    </source>
</evidence>
<dbReference type="InterPro" id="IPR013320">
    <property type="entry name" value="ConA-like_dom_sf"/>
</dbReference>
<comment type="caution">
    <text evidence="2">The sequence shown here is derived from an EMBL/GenBank/DDBJ whole genome shotgun (WGS) entry which is preliminary data.</text>
</comment>
<dbReference type="SUPFAM" id="SSF49899">
    <property type="entry name" value="Concanavalin A-like lectins/glucanases"/>
    <property type="match status" value="1"/>
</dbReference>
<name>A0A4R2H3F5_9ACTN</name>
<dbReference type="AlphaFoldDB" id="A0A4R2H3F5"/>
<dbReference type="InterPro" id="IPR000757">
    <property type="entry name" value="Beta-glucanase-like"/>
</dbReference>
<keyword evidence="2" id="KW-0378">Hydrolase</keyword>
<evidence type="ECO:0000259" key="1">
    <source>
        <dbReference type="PROSITE" id="PS51762"/>
    </source>
</evidence>
<dbReference type="RefSeq" id="WP_132213304.1">
    <property type="nucleotide sequence ID" value="NZ_SLWN01000014.1"/>
</dbReference>
<dbReference type="Gene3D" id="2.60.120.200">
    <property type="match status" value="1"/>
</dbReference>
<dbReference type="Proteomes" id="UP000294508">
    <property type="component" value="Unassembled WGS sequence"/>
</dbReference>
<gene>
    <name evidence="2" type="ORF">EV652_11410</name>
</gene>
<reference evidence="2 3" key="1">
    <citation type="journal article" date="2015" name="Stand. Genomic Sci.">
        <title>Genomic Encyclopedia of Bacterial and Archaeal Type Strains, Phase III: the genomes of soil and plant-associated and newly described type strains.</title>
        <authorList>
            <person name="Whitman W.B."/>
            <person name="Woyke T."/>
            <person name="Klenk H.P."/>
            <person name="Zhou Y."/>
            <person name="Lilburn T.G."/>
            <person name="Beck B.J."/>
            <person name="De Vos P."/>
            <person name="Vandamme P."/>
            <person name="Eisen J.A."/>
            <person name="Garrity G."/>
            <person name="Hugenholtz P."/>
            <person name="Kyrpides N.C."/>
        </authorList>
    </citation>
    <scope>NUCLEOTIDE SEQUENCE [LARGE SCALE GENOMIC DNA]</scope>
    <source>
        <strain evidence="2 3">VKM Ac-2572</strain>
    </source>
</reference>
<feature type="domain" description="GH16" evidence="1">
    <location>
        <begin position="1"/>
        <end position="261"/>
    </location>
</feature>
<dbReference type="GO" id="GO:0005975">
    <property type="term" value="P:carbohydrate metabolic process"/>
    <property type="evidence" value="ECO:0007669"/>
    <property type="project" value="InterPro"/>
</dbReference>
<sequence length="264" mass="28721">MPETRGDLVFEDHFDGSALDSSVWSPYYLPQWSSRTASAATYELGGSCLTLSIPPDQGLWCDGDHKPDLRVSGIQSGSYSGPVGSTVGQQPYREGLVVSEEQEPFWGWTPNGGYVELHARAEISPRSMVSLWMVGLEEQPEQCGEICVMEVFGDAIVPGESTAVGMGLKTIRDPAVPQDFEAIRLPIDLADFHTYAVQWVSGEATFFVDGTPIRSCSGAPSYPLQLMLAVFDFPDSSVGDDAHLVPTFTVDHIRGWNVAEELVA</sequence>
<evidence type="ECO:0000313" key="3">
    <source>
        <dbReference type="Proteomes" id="UP000294508"/>
    </source>
</evidence>
<dbReference type="EMBL" id="SLWN01000014">
    <property type="protein sequence ID" value="TCO19034.1"/>
    <property type="molecule type" value="Genomic_DNA"/>
</dbReference>
<dbReference type="PROSITE" id="PS51762">
    <property type="entry name" value="GH16_2"/>
    <property type="match status" value="1"/>
</dbReference>
<protein>
    <submittedName>
        <fullName evidence="2">Glycosyl hydrolase family 16</fullName>
    </submittedName>
</protein>
<dbReference type="Pfam" id="PF00722">
    <property type="entry name" value="Glyco_hydro_16"/>
    <property type="match status" value="1"/>
</dbReference>
<dbReference type="GO" id="GO:0004553">
    <property type="term" value="F:hydrolase activity, hydrolyzing O-glycosyl compounds"/>
    <property type="evidence" value="ECO:0007669"/>
    <property type="project" value="InterPro"/>
</dbReference>
<dbReference type="CDD" id="cd00413">
    <property type="entry name" value="Glyco_hydrolase_16"/>
    <property type="match status" value="1"/>
</dbReference>
<accession>A0A4R2H3F5</accession>
<dbReference type="OrthoDB" id="9809583at2"/>
<organism evidence="2 3">
    <name type="scientific">Kribbella steppae</name>
    <dbReference type="NCBI Taxonomy" id="2512223"/>
    <lineage>
        <taxon>Bacteria</taxon>
        <taxon>Bacillati</taxon>
        <taxon>Actinomycetota</taxon>
        <taxon>Actinomycetes</taxon>
        <taxon>Propionibacteriales</taxon>
        <taxon>Kribbellaceae</taxon>
        <taxon>Kribbella</taxon>
    </lineage>
</organism>
<proteinExistence type="predicted"/>
<keyword evidence="3" id="KW-1185">Reference proteome</keyword>